<dbReference type="InterPro" id="IPR018389">
    <property type="entry name" value="DctP_fam"/>
</dbReference>
<feature type="chain" id="PRO_5046632267" evidence="2">
    <location>
        <begin position="19"/>
        <end position="319"/>
    </location>
</feature>
<proteinExistence type="predicted"/>
<feature type="signal peptide" evidence="2">
    <location>
        <begin position="1"/>
        <end position="18"/>
    </location>
</feature>
<name>A0ABV2CQL9_9RHOO</name>
<dbReference type="PANTHER" id="PTHR33376:SF2">
    <property type="entry name" value="DICARBOXYLATE-BINDING PERIPLASMIC PROTEIN"/>
    <property type="match status" value="1"/>
</dbReference>
<comment type="caution">
    <text evidence="3">The sequence shown here is derived from an EMBL/GenBank/DDBJ whole genome shotgun (WGS) entry which is preliminary data.</text>
</comment>
<keyword evidence="4" id="KW-1185">Reference proteome</keyword>
<dbReference type="Pfam" id="PF03480">
    <property type="entry name" value="DctP"/>
    <property type="match status" value="1"/>
</dbReference>
<sequence length="319" mass="35453">MRSFFIALALLASLPLKAAPLVAYTPQPEGHPTTVALASFIERVQATTGAEAPKYVPIDDGKDQGKFLERIRKGDIKVAVISGSMVGRIDPMANVMRLPFILRNTRQMFGLLEGQLGQDMARKLDAAGLVHLGWYDGGARAIYSQTKLGSVGAMKDVKIRIPARKDLSDLITSLGGTPLQLPYKDVNSSFESHKIDAAENDLMSYESEGHYKRAPYYYVGNNHIVQFEALVVSKAWWNSLSEPQRVALLKAGSESSKFDRDLWTERLAKARTRLEKEGVKFLDYGDSSILLSRVSTIYRPFMNDPATRDLIVKLMTARI</sequence>
<organism evidence="3 4">
    <name type="scientific">Uliginosibacterium paludis</name>
    <dbReference type="NCBI Taxonomy" id="1615952"/>
    <lineage>
        <taxon>Bacteria</taxon>
        <taxon>Pseudomonadati</taxon>
        <taxon>Pseudomonadota</taxon>
        <taxon>Betaproteobacteria</taxon>
        <taxon>Rhodocyclales</taxon>
        <taxon>Zoogloeaceae</taxon>
        <taxon>Uliginosibacterium</taxon>
    </lineage>
</organism>
<evidence type="ECO:0000256" key="1">
    <source>
        <dbReference type="ARBA" id="ARBA00022729"/>
    </source>
</evidence>
<dbReference type="NCBIfam" id="NF037995">
    <property type="entry name" value="TRAP_S1"/>
    <property type="match status" value="1"/>
</dbReference>
<dbReference type="PANTHER" id="PTHR33376">
    <property type="match status" value="1"/>
</dbReference>
<evidence type="ECO:0000313" key="3">
    <source>
        <dbReference type="EMBL" id="MET1490158.1"/>
    </source>
</evidence>
<dbReference type="Gene3D" id="3.40.190.170">
    <property type="entry name" value="Bacterial extracellular solute-binding protein, family 7"/>
    <property type="match status" value="1"/>
</dbReference>
<evidence type="ECO:0000313" key="4">
    <source>
        <dbReference type="Proteomes" id="UP001548590"/>
    </source>
</evidence>
<dbReference type="RefSeq" id="WP_345923691.1">
    <property type="nucleotide sequence ID" value="NZ_JBDIVF010000001.1"/>
</dbReference>
<reference evidence="3 4" key="1">
    <citation type="submission" date="2024-07" db="EMBL/GenBank/DDBJ databases">
        <title>Uliginosibacterium paludis KCTC:42655.</title>
        <authorList>
            <person name="Kim M.K."/>
        </authorList>
    </citation>
    <scope>NUCLEOTIDE SEQUENCE [LARGE SCALE GENOMIC DNA]</scope>
    <source>
        <strain evidence="3 4">KCTC 42655</strain>
    </source>
</reference>
<dbReference type="EMBL" id="JBEWLZ010000004">
    <property type="protein sequence ID" value="MET1490158.1"/>
    <property type="molecule type" value="Genomic_DNA"/>
</dbReference>
<accession>A0ABV2CQL9</accession>
<keyword evidence="1 2" id="KW-0732">Signal</keyword>
<dbReference type="InterPro" id="IPR038404">
    <property type="entry name" value="TRAP_DctP_sf"/>
</dbReference>
<gene>
    <name evidence="3" type="primary">dctP</name>
    <name evidence="3" type="ORF">ABVT11_09990</name>
</gene>
<dbReference type="Proteomes" id="UP001548590">
    <property type="component" value="Unassembled WGS sequence"/>
</dbReference>
<protein>
    <submittedName>
        <fullName evidence="3">TRAP transporter substrate-binding protein DctP</fullName>
    </submittedName>
</protein>
<evidence type="ECO:0000256" key="2">
    <source>
        <dbReference type="SAM" id="SignalP"/>
    </source>
</evidence>